<keyword evidence="5" id="KW-0378">Hydrolase</keyword>
<evidence type="ECO:0000313" key="5">
    <source>
        <dbReference type="EMBL" id="MDZ5661393.1"/>
    </source>
</evidence>
<feature type="domain" description="Helicase C-terminal" evidence="4">
    <location>
        <begin position="922"/>
        <end position="1067"/>
    </location>
</feature>
<dbReference type="RefSeq" id="WP_322423676.1">
    <property type="nucleotide sequence ID" value="NZ_JAXQPW010000001.1"/>
</dbReference>
<keyword evidence="1" id="KW-0547">Nucleotide-binding</keyword>
<keyword evidence="2" id="KW-0067">ATP-binding</keyword>
<dbReference type="SUPFAM" id="SSF52540">
    <property type="entry name" value="P-loop containing nucleoside triphosphate hydrolases"/>
    <property type="match status" value="1"/>
</dbReference>
<evidence type="ECO:0000256" key="2">
    <source>
        <dbReference type="ARBA" id="ARBA00022840"/>
    </source>
</evidence>
<protein>
    <submittedName>
        <fullName evidence="5">DEAD/DEAH box helicase</fullName>
    </submittedName>
</protein>
<dbReference type="InterPro" id="IPR001650">
    <property type="entry name" value="Helicase_C-like"/>
</dbReference>
<evidence type="ECO:0000259" key="4">
    <source>
        <dbReference type="PROSITE" id="PS51194"/>
    </source>
</evidence>
<dbReference type="Pfam" id="PF00270">
    <property type="entry name" value="DEAD"/>
    <property type="match status" value="1"/>
</dbReference>
<dbReference type="Proteomes" id="UP001291999">
    <property type="component" value="Unassembled WGS sequence"/>
</dbReference>
<sequence>MDVFKVHEDVIADYRAFTSGFVEVRDPLIKAYVDQQFEDGVQWPDPWVGLNPSFATGGAVPDLVDEGLLHPEATRIFRRKDGPQDPGRDPLVLHRHQRQAVEVARTGASYVLTTGTGSGKSLAYIVPIVDAVLRETAERGSRRPGVKAIVVYPMNALANSQVEELSKFLRHGYPEDGEPVTFARYTGQERPDERRRILADPPDILLTNYVMLELVLTRPDERNQLVRAAQGLRFLALDELHTYRGRQGADVAMLVRRLGEECAADDLQIIGTSATMSSQGTLEEQARVVADVATRLFGTEVRPENVIGETLIRATPDTRDDASALGSAVAANQTQQDRTFDEFVRDPLAGWVETTFGLAVEENTHRLVRRPPTTVPQAAAELAEQSQSAQGDCEQALKNLLREGSRVLQPSGRPVFAFRLHQFLSKGDTVYVSLEPEDSRHITGTYQVRVPDQPEKVLLPLGFCRECGQEYLVVAKAAVDGGSAFVSRRDADASGGDSVTGYLYVSTDLPWPDDPLTSGRLPEPWLTADPVTGRVEIVDSKKKYLPEKVWVRADGQVDGTRTGLVAWFVSTPFAFCMRCGVSYEQVRGNDFGKLATLDAEGRSSAISLLSASIVTALKGLPESQLPATARKLLTFVDNRQDASLQAGHLNDFVQVSQLRAALYAAALDAGDEGLSHEALGDAVTRQLGLSARDFAQAPDAKFGAKKDAERALRGVVEYQLYVDLQRGWRVTMPNLEQTGLLRIAYRDLPEIAADEESWAGTYLLDQITPAQRHELGQILLDELRRVRAVDVDCLTEEGFDRLKRLTRSHLNDAWSIGEDDRVVDAGVAIPRPARAGGRRALLAVSGRGAFGRYLRRDAAGLPGSGALKTEDTQRVIEDLFKVLTRAGVLTRYDDASDGAEYRINAGALRWLAGDGITGAADPIRKTFSGEETARVNPFFRDLYRDLAQRYAGLIAREHTAQVPQEKRLEREGDFRRGNLPLLYCSPTMELGVDISDLNAVALRNVPPTPANYAQRSGRAGRSGQQALVLTYCSTGNAHDSYWFRRSREMVAGSVIAPRLDLTNQDLIRTHVHAIWLAETNQSMRSSITDLLEADGDSPTLRVHPDLWRAVTEGDVALRAQQRARRVLDGLRATWALDGGDPPWWNDTWVEDQLKTAAKAFDDAFDRWRSLYRTALHEVNEQHKLAISTSATKGARRLAERRRADARNQLTLLRNDDQEAGATDFYSYRYLASEGFLPGYSFPRLPLAAYIPARRGGRVDGDYLQRPRFVAISEFGPNSLIYHEGARYEVTRIQLPRDPDSTSGGGAVTESAKRCEGCGYDHPVRVGLDVCENCGDRLGVTSSGLLRLQTVFTRRRERISSDEEERRKSGFELEVSYRFADRGNAPDRVRANAVVDGETVLELVQAEAAEIRIANIGRRRRKNPDERGYHLDLREGLWLSDKQANDTTIDTDDLPDIEDVKDRARVVPYVQDRRNVLVARVGRTVPEEVAVTLRAALERAVEAEFQLEDSELDSRTLPDAQERGRFLLTEAAEGGAGVLTRLVEDPGALARVARRALTIIHYDPDTGADLHMPPGGSVRCERGCYDCLLSYANQYDHTSINRHSVVEVLMNLLEARVEPGAGGRDRSEQTSRLAKLGDSSLEAKFVAWLDDSGRRLPDDAQRTVDGLKARPDFIYDLPGNPVAVFIDGPHHDTALQQQRDRAAERRLVDASWYVVRFRHDDDWADVADRHEWLFGPGRSTPAQ</sequence>
<feature type="domain" description="Helicase ATP-binding" evidence="3">
    <location>
        <begin position="101"/>
        <end position="294"/>
    </location>
</feature>
<dbReference type="InterPro" id="IPR027417">
    <property type="entry name" value="P-loop_NTPase"/>
</dbReference>
<dbReference type="Pfam" id="PF00271">
    <property type="entry name" value="Helicase_C"/>
    <property type="match status" value="1"/>
</dbReference>
<dbReference type="CDD" id="cd17923">
    <property type="entry name" value="DEXHc_Hrq1-like"/>
    <property type="match status" value="1"/>
</dbReference>
<dbReference type="GO" id="GO:0004386">
    <property type="term" value="F:helicase activity"/>
    <property type="evidence" value="ECO:0007669"/>
    <property type="project" value="UniProtKB-KW"/>
</dbReference>
<dbReference type="SMART" id="SM00487">
    <property type="entry name" value="DEXDc"/>
    <property type="match status" value="1"/>
</dbReference>
<evidence type="ECO:0000259" key="3">
    <source>
        <dbReference type="PROSITE" id="PS51192"/>
    </source>
</evidence>
<dbReference type="InterPro" id="IPR052511">
    <property type="entry name" value="ATP-dep_Helicase"/>
</dbReference>
<keyword evidence="6" id="KW-1185">Reference proteome</keyword>
<gene>
    <name evidence="5" type="ORF">SFC79_06405</name>
</gene>
<dbReference type="EMBL" id="JAXQPW010000001">
    <property type="protein sequence ID" value="MDZ5661393.1"/>
    <property type="molecule type" value="Genomic_DNA"/>
</dbReference>
<dbReference type="InterPro" id="IPR014001">
    <property type="entry name" value="Helicase_ATP-bd"/>
</dbReference>
<dbReference type="PROSITE" id="PS51192">
    <property type="entry name" value="HELICASE_ATP_BIND_1"/>
    <property type="match status" value="1"/>
</dbReference>
<accession>A0ABU5K8W4</accession>
<proteinExistence type="predicted"/>
<dbReference type="PANTHER" id="PTHR47962:SF5">
    <property type="entry name" value="ATP-DEPENDENT HELICASE LHR-RELATED"/>
    <property type="match status" value="1"/>
</dbReference>
<dbReference type="InterPro" id="IPR018973">
    <property type="entry name" value="MZB"/>
</dbReference>
<dbReference type="Gene3D" id="3.40.50.300">
    <property type="entry name" value="P-loop containing nucleotide triphosphate hydrolases"/>
    <property type="match status" value="2"/>
</dbReference>
<reference evidence="5 6" key="1">
    <citation type="submission" date="2023-11" db="EMBL/GenBank/DDBJ databases">
        <title>Novel species in genus Nocardioides.</title>
        <authorList>
            <person name="Zhou H."/>
        </authorList>
    </citation>
    <scope>NUCLEOTIDE SEQUENCE [LARGE SCALE GENOMIC DNA]</scope>
    <source>
        <strain evidence="5 6">S-58</strain>
    </source>
</reference>
<organism evidence="5 6">
    <name type="scientific">Nocardioides renjunii</name>
    <dbReference type="NCBI Taxonomy" id="3095075"/>
    <lineage>
        <taxon>Bacteria</taxon>
        <taxon>Bacillati</taxon>
        <taxon>Actinomycetota</taxon>
        <taxon>Actinomycetes</taxon>
        <taxon>Propionibacteriales</taxon>
        <taxon>Nocardioidaceae</taxon>
        <taxon>Nocardioides</taxon>
    </lineage>
</organism>
<dbReference type="PANTHER" id="PTHR47962">
    <property type="entry name" value="ATP-DEPENDENT HELICASE LHR-RELATED-RELATED"/>
    <property type="match status" value="1"/>
</dbReference>
<dbReference type="InterPro" id="IPR011545">
    <property type="entry name" value="DEAD/DEAH_box_helicase_dom"/>
</dbReference>
<comment type="caution">
    <text evidence="5">The sequence shown here is derived from an EMBL/GenBank/DDBJ whole genome shotgun (WGS) entry which is preliminary data.</text>
</comment>
<name>A0ABU5K8W4_9ACTN</name>
<dbReference type="PROSITE" id="PS51194">
    <property type="entry name" value="HELICASE_CTER"/>
    <property type="match status" value="1"/>
</dbReference>
<dbReference type="SMART" id="SM00490">
    <property type="entry name" value="HELICc"/>
    <property type="match status" value="1"/>
</dbReference>
<evidence type="ECO:0000313" key="6">
    <source>
        <dbReference type="Proteomes" id="UP001291999"/>
    </source>
</evidence>
<dbReference type="Pfam" id="PF09369">
    <property type="entry name" value="MZB"/>
    <property type="match status" value="1"/>
</dbReference>
<keyword evidence="5" id="KW-0347">Helicase</keyword>
<evidence type="ECO:0000256" key="1">
    <source>
        <dbReference type="ARBA" id="ARBA00022741"/>
    </source>
</evidence>